<feature type="transmembrane region" description="Helical" evidence="9">
    <location>
        <begin position="58"/>
        <end position="82"/>
    </location>
</feature>
<dbReference type="GO" id="GO:0140359">
    <property type="term" value="F:ABC-type transporter activity"/>
    <property type="evidence" value="ECO:0007669"/>
    <property type="project" value="InterPro"/>
</dbReference>
<dbReference type="Pfam" id="PF00664">
    <property type="entry name" value="ABC_membrane"/>
    <property type="match status" value="1"/>
</dbReference>
<dbReference type="PROSITE" id="PS50929">
    <property type="entry name" value="ABC_TM1F"/>
    <property type="match status" value="2"/>
</dbReference>
<dbReference type="Pfam" id="PF00005">
    <property type="entry name" value="ABC_tran"/>
    <property type="match status" value="2"/>
</dbReference>
<protein>
    <submittedName>
        <fullName evidence="12">Uncharacterized protein</fullName>
    </submittedName>
</protein>
<feature type="domain" description="ABC transporter" evidence="10">
    <location>
        <begin position="706"/>
        <end position="947"/>
    </location>
</feature>
<dbReference type="CDD" id="cd03250">
    <property type="entry name" value="ABCC_MRP_domain1"/>
    <property type="match status" value="1"/>
</dbReference>
<evidence type="ECO:0000256" key="4">
    <source>
        <dbReference type="ARBA" id="ARBA00022737"/>
    </source>
</evidence>
<evidence type="ECO:0000313" key="12">
    <source>
        <dbReference type="EMBL" id="KAF8893222.1"/>
    </source>
</evidence>
<evidence type="ECO:0000313" key="13">
    <source>
        <dbReference type="Proteomes" id="UP000724874"/>
    </source>
</evidence>
<dbReference type="PANTHER" id="PTHR24223:SF353">
    <property type="entry name" value="ABC TRANSPORTER ATP-BINDING PROTEIN_PERMEASE VMR1-RELATED"/>
    <property type="match status" value="1"/>
</dbReference>
<dbReference type="InterPro" id="IPR003439">
    <property type="entry name" value="ABC_transporter-like_ATP-bd"/>
</dbReference>
<evidence type="ECO:0000256" key="2">
    <source>
        <dbReference type="ARBA" id="ARBA00022448"/>
    </source>
</evidence>
<dbReference type="PROSITE" id="PS50893">
    <property type="entry name" value="ABC_TRANSPORTER_2"/>
    <property type="match status" value="2"/>
</dbReference>
<gene>
    <name evidence="12" type="ORF">CPB84DRAFT_1848688</name>
</gene>
<dbReference type="SUPFAM" id="SSF90123">
    <property type="entry name" value="ABC transporter transmembrane region"/>
    <property type="match status" value="2"/>
</dbReference>
<evidence type="ECO:0000256" key="6">
    <source>
        <dbReference type="ARBA" id="ARBA00022840"/>
    </source>
</evidence>
<feature type="transmembrane region" description="Helical" evidence="9">
    <location>
        <begin position="365"/>
        <end position="389"/>
    </location>
</feature>
<evidence type="ECO:0000259" key="11">
    <source>
        <dbReference type="PROSITE" id="PS50929"/>
    </source>
</evidence>
<dbReference type="Gene3D" id="3.40.50.300">
    <property type="entry name" value="P-loop containing nucleotide triphosphate hydrolases"/>
    <property type="match status" value="2"/>
</dbReference>
<comment type="caution">
    <text evidence="12">The sequence shown here is derived from an EMBL/GenBank/DDBJ whole genome shotgun (WGS) entry which is preliminary data.</text>
</comment>
<keyword evidence="8 9" id="KW-0472">Membrane</keyword>
<accession>A0A9P5TKN1</accession>
<evidence type="ECO:0000259" key="10">
    <source>
        <dbReference type="PROSITE" id="PS50893"/>
    </source>
</evidence>
<dbReference type="PROSITE" id="PS00211">
    <property type="entry name" value="ABC_TRANSPORTER_1"/>
    <property type="match status" value="1"/>
</dbReference>
<dbReference type="PANTHER" id="PTHR24223">
    <property type="entry name" value="ATP-BINDING CASSETTE SUB-FAMILY C"/>
    <property type="match status" value="1"/>
</dbReference>
<keyword evidence="4" id="KW-0677">Repeat</keyword>
<dbReference type="SUPFAM" id="SSF52540">
    <property type="entry name" value="P-loop containing nucleoside triphosphate hydrolases"/>
    <property type="match status" value="2"/>
</dbReference>
<feature type="transmembrane region" description="Helical" evidence="9">
    <location>
        <begin position="527"/>
        <end position="548"/>
    </location>
</feature>
<dbReference type="InterPro" id="IPR003593">
    <property type="entry name" value="AAA+_ATPase"/>
</dbReference>
<dbReference type="InterPro" id="IPR011527">
    <property type="entry name" value="ABC1_TM_dom"/>
</dbReference>
<dbReference type="Gene3D" id="1.20.1560.10">
    <property type="entry name" value="ABC transporter type 1, transmembrane domain"/>
    <property type="match status" value="2"/>
</dbReference>
<keyword evidence="3 9" id="KW-0812">Transmembrane</keyword>
<feature type="transmembrane region" description="Helical" evidence="9">
    <location>
        <begin position="128"/>
        <end position="147"/>
    </location>
</feature>
<feature type="transmembrane region" description="Helical" evidence="9">
    <location>
        <begin position="409"/>
        <end position="430"/>
    </location>
</feature>
<dbReference type="GO" id="GO:0016887">
    <property type="term" value="F:ATP hydrolysis activity"/>
    <property type="evidence" value="ECO:0007669"/>
    <property type="project" value="InterPro"/>
</dbReference>
<feature type="transmembrane region" description="Helical" evidence="9">
    <location>
        <begin position="1256"/>
        <end position="1277"/>
    </location>
</feature>
<evidence type="ECO:0000256" key="5">
    <source>
        <dbReference type="ARBA" id="ARBA00022741"/>
    </source>
</evidence>
<feature type="transmembrane region" description="Helical" evidence="9">
    <location>
        <begin position="500"/>
        <end position="521"/>
    </location>
</feature>
<comment type="subcellular location">
    <subcellularLocation>
        <location evidence="1">Membrane</location>
        <topology evidence="1">Multi-pass membrane protein</topology>
    </subcellularLocation>
</comment>
<proteinExistence type="predicted"/>
<dbReference type="InterPro" id="IPR050173">
    <property type="entry name" value="ABC_transporter_C-like"/>
</dbReference>
<dbReference type="GO" id="GO:0000329">
    <property type="term" value="C:fungal-type vacuole membrane"/>
    <property type="evidence" value="ECO:0007669"/>
    <property type="project" value="TreeGrafter"/>
</dbReference>
<dbReference type="SMART" id="SM00382">
    <property type="entry name" value="AAA"/>
    <property type="match status" value="2"/>
</dbReference>
<feature type="transmembrane region" description="Helical" evidence="9">
    <location>
        <begin position="167"/>
        <end position="185"/>
    </location>
</feature>
<dbReference type="EMBL" id="JADNYJ010000067">
    <property type="protein sequence ID" value="KAF8893222.1"/>
    <property type="molecule type" value="Genomic_DNA"/>
</dbReference>
<dbReference type="CDD" id="cd18596">
    <property type="entry name" value="ABC_6TM_VMR1_D1_like"/>
    <property type="match status" value="1"/>
</dbReference>
<dbReference type="FunFam" id="3.40.50.300:FF:001354">
    <property type="entry name" value="ATP-binding cassette (ABC) transporter, putative"/>
    <property type="match status" value="1"/>
</dbReference>
<dbReference type="OrthoDB" id="6500128at2759"/>
<sequence length="1609" mass="179355">MDGLLLFVPLSDESEPTPNAYGGTLFLPQIHDVYHILARKITHLGPRLDTHSMNLQDFSAVILALLVSCSFLSFYTPVFAFFSGSVRISPERVLAALKGDPFNVTTKEEDFLDGQQTRSSGPFWAQIYKLKIVLVLFQAVIICAWIHEIIYPCQPRLCSSLSIFAKETYLAFAAYTLVITITSILNKHEKHTGFLAHLCTLLTVKTLLAVIITFLPSSNATSESSSIDTILYSAWNIDLAFTFVSWLVVIGMPRGLPCHYSEQKLYSSKTLSASGKFPEENVSGEGVTSLYGTLFFTYATQVFMLGKSKSLITMDQLPILPASLRAAVNLSEIKYVIQNTKVPFGNLIRPGSGFRLAFQVLRANFGLICILQLVSVLAAIMYYAPIFFIQYFLAYLEEDPDRKNPSWGWFYVGGIFVSHFILVLVNAQLWSMSSNDLRTRLSLQLNTLLYAKTLVRKDLPSSSGGPSGDNHESNTNFSSKAEVMTLMTTDVGRARNWSRLIFSLTDASLGISIGGYMLYTLLGSSTFVGLALGLLLVPLNQLAGKFFLGAIRMIKFMAWERSFEKRVLAVRKRELKFQNRYSFLKCVTVYELLTKDSDSVDIDLVELLGNSIPLVFALGSFWHFAVIRRQELTPAIAFTAIVIFVEIKYPLNELPEFLVEGLQAFVSLKRIEKYLNIEEIDSFPRESSSAVLDVELQSATIAWPRARSINADSTPRSAFSLKGISTAFPKGEISLICGRIGSGKTLLLLGMSTSIFRSVSCPRSAPDSYSFLSEIDNMERWTVEGICAYVPQTPWLRNQTIKENVLFGLPFNAKRYNAVLEACALVHDLKILEDGDESEIGEQGINLSGGQKARVSLARAVYSRASVLLLDDVLSAVDAHTVDHLWQQCFKGELMTDRTVLLVSHHILLCGPDSKHILALENGRVQYSGSWKSFHGSTIMNSILVSSVAEYKAAANDNIQDSVEQIYESSAQSDAVVLSAAQVLQGNGDAESATTIIRTREPRKLVQEETRSEGRISLDVWKLYVQACGNLWFWAPCLSVVLLSCMSPVWENGWLKIWSAAENTSQRAIFYITVYAGIVMFEIFVKIIRWVILFSGSIRASKVLHKKLLEAVLFANIRFHDTVSRGRLLNRFGKDFEAVDNDLSNGLGRTVMIGVSLFISIGSLSYVGGWPFLLASACIITVVYFIAQVFGQVARDLRRLSSITNSPLFGIYGETISGLVVIRAFGMPTKFLTDMIICADTNMNPFYWSLGLHRWLSVRFQLSTGFLLGLVALITFLTPSIDASWAGLALAFASTLTLDMYWFFRRWIDSEQVMIALERIKEYSDLPSEPPEFIEPRPPASWPTSGLIQFEKLSVRYAPELPDVLHELTVEIKPGEKIGLIGRTGSGKSTLGLALMRFVEPREGRILIDGLDTSKMGLTDLRRRLTIIPQDPVLLSGTLRSALDVFGDYDDAEIYEALRRVNLLHDSTSSSVVSQETTPTVFSNLDAPVSELGDNFSTGEKQLLCMARALLRRSKVLLMDEATASVDYATDEIISKTVKEEFADSTIITIAHRLRTVIDYDRVMVMDEGRIVEFDRPGVLIDDEKSRFHKLCSAAGKEEFEKLRALARR</sequence>
<evidence type="ECO:0000256" key="1">
    <source>
        <dbReference type="ARBA" id="ARBA00004141"/>
    </source>
</evidence>
<organism evidence="12 13">
    <name type="scientific">Gymnopilus junonius</name>
    <name type="common">Spectacular rustgill mushroom</name>
    <name type="synonym">Gymnopilus spectabilis subsp. junonius</name>
    <dbReference type="NCBI Taxonomy" id="109634"/>
    <lineage>
        <taxon>Eukaryota</taxon>
        <taxon>Fungi</taxon>
        <taxon>Dikarya</taxon>
        <taxon>Basidiomycota</taxon>
        <taxon>Agaricomycotina</taxon>
        <taxon>Agaricomycetes</taxon>
        <taxon>Agaricomycetidae</taxon>
        <taxon>Agaricales</taxon>
        <taxon>Agaricineae</taxon>
        <taxon>Hymenogastraceae</taxon>
        <taxon>Gymnopilus</taxon>
    </lineage>
</organism>
<feature type="domain" description="ABC transporter" evidence="10">
    <location>
        <begin position="1348"/>
        <end position="1593"/>
    </location>
</feature>
<keyword evidence="6" id="KW-0067">ATP-binding</keyword>
<keyword evidence="13" id="KW-1185">Reference proteome</keyword>
<dbReference type="InterPro" id="IPR036640">
    <property type="entry name" value="ABC1_TM_sf"/>
</dbReference>
<dbReference type="InterPro" id="IPR017871">
    <property type="entry name" value="ABC_transporter-like_CS"/>
</dbReference>
<evidence type="ECO:0000256" key="8">
    <source>
        <dbReference type="ARBA" id="ARBA00023136"/>
    </source>
</evidence>
<evidence type="ECO:0000256" key="7">
    <source>
        <dbReference type="ARBA" id="ARBA00022989"/>
    </source>
</evidence>
<keyword evidence="2" id="KW-0813">Transport</keyword>
<evidence type="ECO:0000256" key="9">
    <source>
        <dbReference type="SAM" id="Phobius"/>
    </source>
</evidence>
<name>A0A9P5TKN1_GYMJU</name>
<feature type="transmembrane region" description="Helical" evidence="9">
    <location>
        <begin position="1070"/>
        <end position="1092"/>
    </location>
</feature>
<feature type="domain" description="ABC transmembrane type-1" evidence="11">
    <location>
        <begin position="373"/>
        <end position="584"/>
    </location>
</feature>
<dbReference type="GO" id="GO:0005524">
    <property type="term" value="F:ATP binding"/>
    <property type="evidence" value="ECO:0007669"/>
    <property type="project" value="UniProtKB-KW"/>
</dbReference>
<dbReference type="CDD" id="cd03244">
    <property type="entry name" value="ABCC_MRP_domain2"/>
    <property type="match status" value="1"/>
</dbReference>
<keyword evidence="5" id="KW-0547">Nucleotide-binding</keyword>
<feature type="domain" description="ABC transmembrane type-1" evidence="11">
    <location>
        <begin position="1071"/>
        <end position="1312"/>
    </location>
</feature>
<feature type="transmembrane region" description="Helical" evidence="9">
    <location>
        <begin position="1031"/>
        <end position="1050"/>
    </location>
</feature>
<dbReference type="CDD" id="cd18604">
    <property type="entry name" value="ABC_6TM_VMR1_D2_like"/>
    <property type="match status" value="1"/>
</dbReference>
<feature type="transmembrane region" description="Helical" evidence="9">
    <location>
        <begin position="1283"/>
        <end position="1304"/>
    </location>
</feature>
<evidence type="ECO:0000256" key="3">
    <source>
        <dbReference type="ARBA" id="ARBA00022692"/>
    </source>
</evidence>
<dbReference type="FunFam" id="1.20.1560.10:FF:000013">
    <property type="entry name" value="ABC transporter C family member 2"/>
    <property type="match status" value="1"/>
</dbReference>
<feature type="transmembrane region" description="Helical" evidence="9">
    <location>
        <begin position="1172"/>
        <end position="1191"/>
    </location>
</feature>
<reference evidence="12" key="1">
    <citation type="submission" date="2020-11" db="EMBL/GenBank/DDBJ databases">
        <authorList>
            <consortium name="DOE Joint Genome Institute"/>
            <person name="Ahrendt S."/>
            <person name="Riley R."/>
            <person name="Andreopoulos W."/>
            <person name="LaButti K."/>
            <person name="Pangilinan J."/>
            <person name="Ruiz-duenas F.J."/>
            <person name="Barrasa J.M."/>
            <person name="Sanchez-Garcia M."/>
            <person name="Camarero S."/>
            <person name="Miyauchi S."/>
            <person name="Serrano A."/>
            <person name="Linde D."/>
            <person name="Babiker R."/>
            <person name="Drula E."/>
            <person name="Ayuso-Fernandez I."/>
            <person name="Pacheco R."/>
            <person name="Padilla G."/>
            <person name="Ferreira P."/>
            <person name="Barriuso J."/>
            <person name="Kellner H."/>
            <person name="Castanera R."/>
            <person name="Alfaro M."/>
            <person name="Ramirez L."/>
            <person name="Pisabarro A.G."/>
            <person name="Kuo A."/>
            <person name="Tritt A."/>
            <person name="Lipzen A."/>
            <person name="He G."/>
            <person name="Yan M."/>
            <person name="Ng V."/>
            <person name="Cullen D."/>
            <person name="Martin F."/>
            <person name="Rosso M.-N."/>
            <person name="Henrissat B."/>
            <person name="Hibbett D."/>
            <person name="Martinez A.T."/>
            <person name="Grigoriev I.V."/>
        </authorList>
    </citation>
    <scope>NUCLEOTIDE SEQUENCE</scope>
    <source>
        <strain evidence="12">AH 44721</strain>
    </source>
</reference>
<feature type="transmembrane region" description="Helical" evidence="9">
    <location>
        <begin position="194"/>
        <end position="215"/>
    </location>
</feature>
<dbReference type="Proteomes" id="UP000724874">
    <property type="component" value="Unassembled WGS sequence"/>
</dbReference>
<dbReference type="InterPro" id="IPR027417">
    <property type="entry name" value="P-loop_NTPase"/>
</dbReference>
<feature type="transmembrane region" description="Helical" evidence="9">
    <location>
        <begin position="235"/>
        <end position="256"/>
    </location>
</feature>
<keyword evidence="7 9" id="KW-1133">Transmembrane helix</keyword>